<dbReference type="GO" id="GO:0005524">
    <property type="term" value="F:ATP binding"/>
    <property type="evidence" value="ECO:0007669"/>
    <property type="project" value="UniProtKB-KW"/>
</dbReference>
<dbReference type="AlphaFoldDB" id="A0A2K4ZNP8"/>
<keyword evidence="3" id="KW-0378">Hydrolase</keyword>
<evidence type="ECO:0000313" key="3">
    <source>
        <dbReference type="EMBL" id="SOY32101.1"/>
    </source>
</evidence>
<keyword evidence="1" id="KW-0812">Transmembrane</keyword>
<accession>A0A2K4ZNP8</accession>
<feature type="domain" description="MacB-like periplasmic core" evidence="2">
    <location>
        <begin position="45"/>
        <end position="169"/>
    </location>
</feature>
<evidence type="ECO:0000313" key="4">
    <source>
        <dbReference type="Proteomes" id="UP000236311"/>
    </source>
</evidence>
<name>A0A2K4ZNP8_9FIRM</name>
<dbReference type="EC" id="3.6.3.-" evidence="3"/>
<keyword evidence="1" id="KW-1133">Transmembrane helix</keyword>
<feature type="transmembrane region" description="Helical" evidence="1">
    <location>
        <begin position="222"/>
        <end position="244"/>
    </location>
</feature>
<dbReference type="InterPro" id="IPR025857">
    <property type="entry name" value="MacB_PCD"/>
</dbReference>
<gene>
    <name evidence="3" type="primary">macB_1</name>
    <name evidence="3" type="ORF">AMURIS_04854</name>
</gene>
<sequence>MKGMFGRKLLVLLILVGAAGMCLLSWLEIQSAVCQRVYALSFRRDDRFFTETDIANIEKEGIDLTYTLQAYPDVSNGFRREEISVFLTNENYAFFTNTYMQEGAFFNGMQINRKLAVMVLNEAAAIQLFGNRECVGETVYLNKAPYRIIGIMAGWDGEEAKIYIPYSTKNLCDLQGLEISQIWCGFPNPAEAALVMKKAGHPIEALKMTQIDLVKGIFRQRFLALLIITGAYAVFLGCGSVWRWKKCIPQIKAVGQNGNIDMKWFRLSVLQILGTCIGGVLLWKAVELAWCAPPSYELLGGSWKDIIFCIMDFYLLAGAGLDNMPLLPYWNMVSLFSVAVYFYFFSFCIVARKPIRR</sequence>
<dbReference type="Pfam" id="PF12704">
    <property type="entry name" value="MacB_PCD"/>
    <property type="match status" value="1"/>
</dbReference>
<feature type="transmembrane region" description="Helical" evidence="1">
    <location>
        <begin position="264"/>
        <end position="286"/>
    </location>
</feature>
<reference evidence="3 4" key="1">
    <citation type="submission" date="2018-01" db="EMBL/GenBank/DDBJ databases">
        <authorList>
            <person name="Gaut B.S."/>
            <person name="Morton B.R."/>
            <person name="Clegg M.T."/>
            <person name="Duvall M.R."/>
        </authorList>
    </citation>
    <scope>NUCLEOTIDE SEQUENCE [LARGE SCALE GENOMIC DNA]</scope>
    <source>
        <strain evidence="3">GP69</strain>
    </source>
</reference>
<organism evidence="3 4">
    <name type="scientific">Acetatifactor muris</name>
    <dbReference type="NCBI Taxonomy" id="879566"/>
    <lineage>
        <taxon>Bacteria</taxon>
        <taxon>Bacillati</taxon>
        <taxon>Bacillota</taxon>
        <taxon>Clostridia</taxon>
        <taxon>Lachnospirales</taxon>
        <taxon>Lachnospiraceae</taxon>
        <taxon>Acetatifactor</taxon>
    </lineage>
</organism>
<proteinExistence type="predicted"/>
<feature type="transmembrane region" description="Helical" evidence="1">
    <location>
        <begin position="329"/>
        <end position="351"/>
    </location>
</feature>
<dbReference type="Proteomes" id="UP000236311">
    <property type="component" value="Unassembled WGS sequence"/>
</dbReference>
<evidence type="ECO:0000256" key="1">
    <source>
        <dbReference type="SAM" id="Phobius"/>
    </source>
</evidence>
<dbReference type="GO" id="GO:0016787">
    <property type="term" value="F:hydrolase activity"/>
    <property type="evidence" value="ECO:0007669"/>
    <property type="project" value="UniProtKB-KW"/>
</dbReference>
<dbReference type="EMBL" id="OFSM01000039">
    <property type="protein sequence ID" value="SOY32101.1"/>
    <property type="molecule type" value="Genomic_DNA"/>
</dbReference>
<evidence type="ECO:0000259" key="2">
    <source>
        <dbReference type="Pfam" id="PF12704"/>
    </source>
</evidence>
<dbReference type="RefSeq" id="WP_103242070.1">
    <property type="nucleotide sequence ID" value="NZ_JANJZD010000043.1"/>
</dbReference>
<keyword evidence="1" id="KW-0472">Membrane</keyword>
<keyword evidence="3" id="KW-0067">ATP-binding</keyword>
<keyword evidence="4" id="KW-1185">Reference proteome</keyword>
<protein>
    <submittedName>
        <fullName evidence="3">Macrolide export ATP-binding/permease protein MacB</fullName>
        <ecNumber evidence="3">3.6.3.-</ecNumber>
    </submittedName>
</protein>
<keyword evidence="3" id="KW-0547">Nucleotide-binding</keyword>
<dbReference type="OrthoDB" id="9770036at2"/>